<dbReference type="Proteomes" id="UP001417504">
    <property type="component" value="Unassembled WGS sequence"/>
</dbReference>
<feature type="compositionally biased region" description="Low complexity" evidence="1">
    <location>
        <begin position="156"/>
        <end position="165"/>
    </location>
</feature>
<organism evidence="2 3">
    <name type="scientific">Stephania japonica</name>
    <dbReference type="NCBI Taxonomy" id="461633"/>
    <lineage>
        <taxon>Eukaryota</taxon>
        <taxon>Viridiplantae</taxon>
        <taxon>Streptophyta</taxon>
        <taxon>Embryophyta</taxon>
        <taxon>Tracheophyta</taxon>
        <taxon>Spermatophyta</taxon>
        <taxon>Magnoliopsida</taxon>
        <taxon>Ranunculales</taxon>
        <taxon>Menispermaceae</taxon>
        <taxon>Menispermoideae</taxon>
        <taxon>Cissampelideae</taxon>
        <taxon>Stephania</taxon>
    </lineage>
</organism>
<accession>A0AAP0ERH3</accession>
<dbReference type="PANTHER" id="PTHR33676">
    <property type="entry name" value="COLD REGULATED PROTEIN 27"/>
    <property type="match status" value="1"/>
</dbReference>
<dbReference type="PANTHER" id="PTHR33676:SF3">
    <property type="entry name" value="COLD-REGULATED PROTEIN 27"/>
    <property type="match status" value="1"/>
</dbReference>
<keyword evidence="3" id="KW-1185">Reference proteome</keyword>
<reference evidence="2 3" key="1">
    <citation type="submission" date="2024-01" db="EMBL/GenBank/DDBJ databases">
        <title>Genome assemblies of Stephania.</title>
        <authorList>
            <person name="Yang L."/>
        </authorList>
    </citation>
    <scope>NUCLEOTIDE SEQUENCE [LARGE SCALE GENOMIC DNA]</scope>
    <source>
        <strain evidence="2">QJT</strain>
        <tissue evidence="2">Leaf</tissue>
    </source>
</reference>
<dbReference type="InterPro" id="IPR044678">
    <property type="entry name" value="COR27/28"/>
</dbReference>
<comment type="caution">
    <text evidence="2">The sequence shown here is derived from an EMBL/GenBank/DDBJ whole genome shotgun (WGS) entry which is preliminary data.</text>
</comment>
<evidence type="ECO:0000313" key="2">
    <source>
        <dbReference type="EMBL" id="KAK9096935.1"/>
    </source>
</evidence>
<dbReference type="GO" id="GO:0009409">
    <property type="term" value="P:response to cold"/>
    <property type="evidence" value="ECO:0007669"/>
    <property type="project" value="InterPro"/>
</dbReference>
<evidence type="ECO:0000313" key="3">
    <source>
        <dbReference type="Proteomes" id="UP001417504"/>
    </source>
</evidence>
<sequence>MGSLAGQIEGFEKSECMISGMGFGVFCGKGALGMKMDEEMGCEGRGATFLLTVELSNIQQRCPWQTWHSLWNLIPKSLSNLKVATTITSDFTASQEKRREGEKRRERARALVLSCSRAVVRVRSLPRIARSINRSDDLEEMREMAERAGSAKKMRSSSSKDGSSDFVAQFDSEGATIQMTESMSQDWTDEKHSLYLNSMEASFVRQLNSQECHSVSLFCQRSNLTPLTDMPDSSSLYSNANNSIYSEQFKWIQHFRSAGKQEVVLSDRHENCFTSTEAVDSKGQKRVFHGAGMCSKEVHVSMYHHHSVDDVKESIGQVLQRKESIGLDYERRSTFRKYL</sequence>
<name>A0AAP0ERH3_9MAGN</name>
<protein>
    <submittedName>
        <fullName evidence="2">Uncharacterized protein</fullName>
    </submittedName>
</protein>
<feature type="region of interest" description="Disordered" evidence="1">
    <location>
        <begin position="138"/>
        <end position="165"/>
    </location>
</feature>
<dbReference type="EMBL" id="JBBNAE010000009">
    <property type="protein sequence ID" value="KAK9096935.1"/>
    <property type="molecule type" value="Genomic_DNA"/>
</dbReference>
<dbReference type="AlphaFoldDB" id="A0AAP0ERH3"/>
<dbReference type="GO" id="GO:0042752">
    <property type="term" value="P:regulation of circadian rhythm"/>
    <property type="evidence" value="ECO:0007669"/>
    <property type="project" value="InterPro"/>
</dbReference>
<gene>
    <name evidence="2" type="ORF">Sjap_022432</name>
</gene>
<evidence type="ECO:0000256" key="1">
    <source>
        <dbReference type="SAM" id="MobiDB-lite"/>
    </source>
</evidence>
<proteinExistence type="predicted"/>